<evidence type="ECO:0000313" key="3">
    <source>
        <dbReference type="EMBL" id="TKV69651.1"/>
    </source>
</evidence>
<feature type="transmembrane region" description="Helical" evidence="2">
    <location>
        <begin position="100"/>
        <end position="118"/>
    </location>
</feature>
<keyword evidence="2" id="KW-1133">Transmembrane helix</keyword>
<proteinExistence type="predicted"/>
<gene>
    <name evidence="3" type="ORF">FDP08_08500</name>
</gene>
<name>A0A4U6R7T9_9GAMM</name>
<comment type="subcellular location">
    <subcellularLocation>
        <location evidence="1">Cell inner membrane</location>
        <topology evidence="1">Multi-pass membrane protein</topology>
    </subcellularLocation>
</comment>
<dbReference type="Pfam" id="PF04304">
    <property type="entry name" value="DUF454"/>
    <property type="match status" value="1"/>
</dbReference>
<evidence type="ECO:0000256" key="2">
    <source>
        <dbReference type="SAM" id="Phobius"/>
    </source>
</evidence>
<dbReference type="PIRSF" id="PIRSF016789">
    <property type="entry name" value="DUF454"/>
    <property type="match status" value="1"/>
</dbReference>
<keyword evidence="2" id="KW-0812">Transmembrane</keyword>
<dbReference type="AlphaFoldDB" id="A0A4U6R7T9"/>
<evidence type="ECO:0000313" key="4">
    <source>
        <dbReference type="Proteomes" id="UP000308488"/>
    </source>
</evidence>
<dbReference type="GO" id="GO:0005886">
    <property type="term" value="C:plasma membrane"/>
    <property type="evidence" value="ECO:0007669"/>
    <property type="project" value="UniProtKB-SubCell"/>
</dbReference>
<keyword evidence="4" id="KW-1185">Reference proteome</keyword>
<keyword evidence="1" id="KW-1003">Cell membrane</keyword>
<keyword evidence="1 2" id="KW-0472">Membrane</keyword>
<dbReference type="InterPro" id="IPR007401">
    <property type="entry name" value="DUF454"/>
</dbReference>
<dbReference type="EMBL" id="SZYH01000001">
    <property type="protein sequence ID" value="TKV69651.1"/>
    <property type="molecule type" value="Genomic_DNA"/>
</dbReference>
<dbReference type="PANTHER" id="PTHR35813:SF1">
    <property type="entry name" value="INNER MEMBRANE PROTEIN YBAN"/>
    <property type="match status" value="1"/>
</dbReference>
<feature type="transmembrane region" description="Helical" evidence="2">
    <location>
        <begin position="12"/>
        <end position="41"/>
    </location>
</feature>
<accession>A0A4U6R7T9</accession>
<dbReference type="OrthoDB" id="9816293at2"/>
<protein>
    <recommendedName>
        <fullName evidence="1">Inner membrane protein</fullName>
    </recommendedName>
</protein>
<evidence type="ECO:0000256" key="1">
    <source>
        <dbReference type="PIRNR" id="PIRNR016789"/>
    </source>
</evidence>
<reference evidence="3 4" key="1">
    <citation type="submission" date="2019-05" db="EMBL/GenBank/DDBJ databases">
        <title>Marinobacter panjinensis sp. nov., a moderately halophilic bacterium isolated from sea tidal flat environment.</title>
        <authorList>
            <person name="Yang W."/>
            <person name="An M."/>
            <person name="He W."/>
            <person name="Luo X."/>
            <person name="Zhu L."/>
            <person name="Chen G."/>
            <person name="Zhang Y."/>
            <person name="Wang Y."/>
        </authorList>
    </citation>
    <scope>NUCLEOTIDE SEQUENCE [LARGE SCALE GENOMIC DNA]</scope>
    <source>
        <strain evidence="3 4">PJ-16</strain>
    </source>
</reference>
<keyword evidence="1" id="KW-0997">Cell inner membrane</keyword>
<sequence>MVPLSGRTGFQILAYTSIALAAIGVVLPLLPTTPFVLLAAWSASKGSPAFAEWLENHQAFGPAIENWRSRRAIPRKGKWLACVMLCVSWSVLFIGGAAPAMLVVTGLMFFGLACYLLTRASY</sequence>
<dbReference type="Proteomes" id="UP000308488">
    <property type="component" value="Unassembled WGS sequence"/>
</dbReference>
<organism evidence="3 4">
    <name type="scientific">Marinobacter panjinensis</name>
    <dbReference type="NCBI Taxonomy" id="2576384"/>
    <lineage>
        <taxon>Bacteria</taxon>
        <taxon>Pseudomonadati</taxon>
        <taxon>Pseudomonadota</taxon>
        <taxon>Gammaproteobacteria</taxon>
        <taxon>Pseudomonadales</taxon>
        <taxon>Marinobacteraceae</taxon>
        <taxon>Marinobacter</taxon>
    </lineage>
</organism>
<dbReference type="PANTHER" id="PTHR35813">
    <property type="entry name" value="INNER MEMBRANE PROTEIN YBAN"/>
    <property type="match status" value="1"/>
</dbReference>
<comment type="caution">
    <text evidence="3">The sequence shown here is derived from an EMBL/GenBank/DDBJ whole genome shotgun (WGS) entry which is preliminary data.</text>
</comment>